<proteinExistence type="predicted"/>
<dbReference type="GO" id="GO:0052621">
    <property type="term" value="F:diguanylate cyclase activity"/>
    <property type="evidence" value="ECO:0007669"/>
    <property type="project" value="UniProtKB-EC"/>
</dbReference>
<evidence type="ECO:0000256" key="2">
    <source>
        <dbReference type="ARBA" id="ARBA00034247"/>
    </source>
</evidence>
<evidence type="ECO:0000259" key="5">
    <source>
        <dbReference type="PROSITE" id="PS50887"/>
    </source>
</evidence>
<dbReference type="PANTHER" id="PTHR45138:SF9">
    <property type="entry name" value="DIGUANYLATE CYCLASE DGCM-RELATED"/>
    <property type="match status" value="1"/>
</dbReference>
<feature type="transmembrane region" description="Helical" evidence="4">
    <location>
        <begin position="90"/>
        <end position="110"/>
    </location>
</feature>
<dbReference type="InterPro" id="IPR050469">
    <property type="entry name" value="Diguanylate_Cyclase"/>
</dbReference>
<keyword evidence="4" id="KW-0812">Transmembrane</keyword>
<feature type="transmembrane region" description="Helical" evidence="4">
    <location>
        <begin position="140"/>
        <end position="160"/>
    </location>
</feature>
<dbReference type="InterPro" id="IPR043128">
    <property type="entry name" value="Rev_trsase/Diguanyl_cyclase"/>
</dbReference>
<dbReference type="PROSITE" id="PS50887">
    <property type="entry name" value="GGDEF"/>
    <property type="match status" value="1"/>
</dbReference>
<accession>A0ABZ0CX78</accession>
<comment type="catalytic activity">
    <reaction evidence="2">
        <text>2 GTP = 3',3'-c-di-GMP + 2 diphosphate</text>
        <dbReference type="Rhea" id="RHEA:24898"/>
        <dbReference type="ChEBI" id="CHEBI:33019"/>
        <dbReference type="ChEBI" id="CHEBI:37565"/>
        <dbReference type="ChEBI" id="CHEBI:58805"/>
        <dbReference type="EC" id="2.7.7.65"/>
    </reaction>
</comment>
<evidence type="ECO:0000256" key="4">
    <source>
        <dbReference type="SAM" id="Phobius"/>
    </source>
</evidence>
<feature type="transmembrane region" description="Helical" evidence="4">
    <location>
        <begin position="166"/>
        <end position="185"/>
    </location>
</feature>
<protein>
    <recommendedName>
        <fullName evidence="1">diguanylate cyclase</fullName>
        <ecNumber evidence="1">2.7.7.65</ecNumber>
    </recommendedName>
</protein>
<keyword evidence="4" id="KW-1133">Transmembrane helix</keyword>
<reference evidence="6 7" key="1">
    <citation type="submission" date="2023-10" db="EMBL/GenBank/DDBJ databases">
        <title>Bacteria for the degradation of biodegradable plastic PBAT(Polybutylene adipate terephthalate).</title>
        <authorList>
            <person name="Weon H.-Y."/>
            <person name="Yeon J."/>
        </authorList>
    </citation>
    <scope>NUCLEOTIDE SEQUENCE [LARGE SCALE GENOMIC DNA]</scope>
    <source>
        <strain evidence="6 7">SBD 7-3</strain>
    </source>
</reference>
<feature type="transmembrane region" description="Helical" evidence="4">
    <location>
        <begin position="32"/>
        <end position="53"/>
    </location>
</feature>
<feature type="region of interest" description="Disordered" evidence="3">
    <location>
        <begin position="1"/>
        <end position="24"/>
    </location>
</feature>
<dbReference type="InterPro" id="IPR029787">
    <property type="entry name" value="Nucleotide_cyclase"/>
</dbReference>
<organism evidence="6 7">
    <name type="scientific">Piscinibacter gummiphilus</name>
    <dbReference type="NCBI Taxonomy" id="946333"/>
    <lineage>
        <taxon>Bacteria</taxon>
        <taxon>Pseudomonadati</taxon>
        <taxon>Pseudomonadota</taxon>
        <taxon>Betaproteobacteria</taxon>
        <taxon>Burkholderiales</taxon>
        <taxon>Sphaerotilaceae</taxon>
        <taxon>Piscinibacter</taxon>
    </lineage>
</organism>
<dbReference type="NCBIfam" id="TIGR00254">
    <property type="entry name" value="GGDEF"/>
    <property type="match status" value="1"/>
</dbReference>
<dbReference type="PANTHER" id="PTHR45138">
    <property type="entry name" value="REGULATORY COMPONENTS OF SENSORY TRANSDUCTION SYSTEM"/>
    <property type="match status" value="1"/>
</dbReference>
<dbReference type="EC" id="2.7.7.65" evidence="1"/>
<keyword evidence="4" id="KW-0472">Membrane</keyword>
<dbReference type="EMBL" id="CP136336">
    <property type="protein sequence ID" value="WOB09518.1"/>
    <property type="molecule type" value="Genomic_DNA"/>
</dbReference>
<evidence type="ECO:0000256" key="1">
    <source>
        <dbReference type="ARBA" id="ARBA00012528"/>
    </source>
</evidence>
<evidence type="ECO:0000313" key="7">
    <source>
        <dbReference type="Proteomes" id="UP001303946"/>
    </source>
</evidence>
<dbReference type="SMART" id="SM00267">
    <property type="entry name" value="GGDEF"/>
    <property type="match status" value="1"/>
</dbReference>
<evidence type="ECO:0000256" key="3">
    <source>
        <dbReference type="SAM" id="MobiDB-lite"/>
    </source>
</evidence>
<keyword evidence="6" id="KW-0548">Nucleotidyltransferase</keyword>
<gene>
    <name evidence="6" type="ORF">RXV79_05515</name>
</gene>
<dbReference type="RefSeq" id="WP_316702467.1">
    <property type="nucleotide sequence ID" value="NZ_CP136336.1"/>
</dbReference>
<feature type="transmembrane region" description="Helical" evidence="4">
    <location>
        <begin position="116"/>
        <end position="133"/>
    </location>
</feature>
<dbReference type="Proteomes" id="UP001303946">
    <property type="component" value="Chromosome"/>
</dbReference>
<feature type="transmembrane region" description="Helical" evidence="4">
    <location>
        <begin position="59"/>
        <end position="78"/>
    </location>
</feature>
<dbReference type="CDD" id="cd01949">
    <property type="entry name" value="GGDEF"/>
    <property type="match status" value="1"/>
</dbReference>
<feature type="domain" description="GGDEF" evidence="5">
    <location>
        <begin position="246"/>
        <end position="377"/>
    </location>
</feature>
<dbReference type="SUPFAM" id="SSF55073">
    <property type="entry name" value="Nucleotide cyclase"/>
    <property type="match status" value="1"/>
</dbReference>
<keyword evidence="6" id="KW-0808">Transferase</keyword>
<name>A0ABZ0CX78_9BURK</name>
<sequence length="377" mass="40029">MNTTLPVVPATPAGERPRLDARGTSTRGHVRASWGVLGFIASDTALLAGYALLGHVSAHAVLMYALAGLGLFGTYRLGIALGWHQRLRGMLLTLVMTPLVSLQLLGTAFWVPQVGLLMLMTLIPTVAMTALILPTRYLGALCLLLGACSAMLVATHGAALSLPMQAGAEAALTAIWFTMLLGRVATLSVRGTQLRNALTQKSADLAEALQKLEAIATHDELTGLLNRRAAMAMLANEAQRADRSGQAFSVALFDIDHFKQVNDTLGHATGDEVLRRYAAAMLGATRAADRFARYGGEEFLLLMPDQPQVHGALQVADRLRLLTAQHPWHEVAEALAITVSAGVATQRPGETTAQLLARADGALYAAKHAGRNRVQAG</sequence>
<dbReference type="Pfam" id="PF00990">
    <property type="entry name" value="GGDEF"/>
    <property type="match status" value="1"/>
</dbReference>
<keyword evidence="7" id="KW-1185">Reference proteome</keyword>
<dbReference type="InterPro" id="IPR000160">
    <property type="entry name" value="GGDEF_dom"/>
</dbReference>
<evidence type="ECO:0000313" key="6">
    <source>
        <dbReference type="EMBL" id="WOB09518.1"/>
    </source>
</evidence>
<dbReference type="Gene3D" id="3.30.70.270">
    <property type="match status" value="1"/>
</dbReference>